<comment type="catalytic activity">
    <reaction evidence="1">
        <text>dTDP-4-dehydro-6-deoxy-alpha-D-glucose = dTDP-4-dehydro-beta-L-rhamnose</text>
        <dbReference type="Rhea" id="RHEA:16969"/>
        <dbReference type="ChEBI" id="CHEBI:57649"/>
        <dbReference type="ChEBI" id="CHEBI:62830"/>
        <dbReference type="EC" id="5.1.3.13"/>
    </reaction>
</comment>
<dbReference type="NCBIfam" id="TIGR01221">
    <property type="entry name" value="rmlC"/>
    <property type="match status" value="1"/>
</dbReference>
<dbReference type="InterPro" id="IPR011051">
    <property type="entry name" value="RmlC_Cupin_sf"/>
</dbReference>
<comment type="subunit">
    <text evidence="1">Homodimer.</text>
</comment>
<dbReference type="Gene3D" id="2.60.120.10">
    <property type="entry name" value="Jelly Rolls"/>
    <property type="match status" value="1"/>
</dbReference>
<dbReference type="InterPro" id="IPR000888">
    <property type="entry name" value="RmlC-like"/>
</dbReference>
<dbReference type="Proteomes" id="UP001469365">
    <property type="component" value="Unassembled WGS sequence"/>
</dbReference>
<comment type="function">
    <text evidence="1">Catalyzes the epimerization of the C3' and C5'positions of dTDP-6-deoxy-D-xylo-4-hexulose, forming dTDP-6-deoxy-L-lyxo-4-hexulose.</text>
</comment>
<evidence type="ECO:0000313" key="2">
    <source>
        <dbReference type="EMBL" id="MEK8131076.1"/>
    </source>
</evidence>
<organism evidence="2 3">
    <name type="scientific">Paenibacillus filicis</name>
    <dbReference type="NCBI Taxonomy" id="669464"/>
    <lineage>
        <taxon>Bacteria</taxon>
        <taxon>Bacillati</taxon>
        <taxon>Bacillota</taxon>
        <taxon>Bacilli</taxon>
        <taxon>Bacillales</taxon>
        <taxon>Paenibacillaceae</taxon>
        <taxon>Paenibacillus</taxon>
    </lineage>
</organism>
<dbReference type="EC" id="5.1.3.13" evidence="1"/>
<name>A0ABU9DQD6_9BACL</name>
<accession>A0ABU9DQD6</accession>
<dbReference type="InterPro" id="IPR014710">
    <property type="entry name" value="RmlC-like_jellyroll"/>
</dbReference>
<dbReference type="Pfam" id="PF00908">
    <property type="entry name" value="dTDP_sugar_isom"/>
    <property type="match status" value="1"/>
</dbReference>
<evidence type="ECO:0000256" key="1">
    <source>
        <dbReference type="RuleBase" id="RU364069"/>
    </source>
</evidence>
<keyword evidence="1 2" id="KW-0413">Isomerase</keyword>
<proteinExistence type="inferred from homology"/>
<dbReference type="GO" id="GO:0008830">
    <property type="term" value="F:dTDP-4-dehydrorhamnose 3,5-epimerase activity"/>
    <property type="evidence" value="ECO:0007669"/>
    <property type="project" value="UniProtKB-EC"/>
</dbReference>
<comment type="similarity">
    <text evidence="1">Belongs to the dTDP-4-dehydrorhamnose 3,5-epimerase family.</text>
</comment>
<comment type="pathway">
    <text evidence="1">Carbohydrate biosynthesis; dTDP-L-rhamnose biosynthesis.</text>
</comment>
<keyword evidence="3" id="KW-1185">Reference proteome</keyword>
<dbReference type="PANTHER" id="PTHR21047">
    <property type="entry name" value="DTDP-6-DEOXY-D-GLUCOSE-3,5 EPIMERASE"/>
    <property type="match status" value="1"/>
</dbReference>
<gene>
    <name evidence="2" type="primary">rfbC</name>
    <name evidence="2" type="ORF">WMW72_24540</name>
</gene>
<protein>
    <recommendedName>
        <fullName evidence="1">dTDP-4-dehydrorhamnose 3,5-epimerase</fullName>
        <ecNumber evidence="1">5.1.3.13</ecNumber>
    </recommendedName>
    <alternativeName>
        <fullName evidence="1">Thymidine diphospho-4-keto-rhamnose 3,5-epimerase</fullName>
    </alternativeName>
</protein>
<dbReference type="PANTHER" id="PTHR21047:SF2">
    <property type="entry name" value="THYMIDINE DIPHOSPHO-4-KETO-RHAMNOSE 3,5-EPIMERASE"/>
    <property type="match status" value="1"/>
</dbReference>
<dbReference type="EMBL" id="JBBPCC010000018">
    <property type="protein sequence ID" value="MEK8131076.1"/>
    <property type="molecule type" value="Genomic_DNA"/>
</dbReference>
<comment type="caution">
    <text evidence="2">The sequence shown here is derived from an EMBL/GenBank/DDBJ whole genome shotgun (WGS) entry which is preliminary data.</text>
</comment>
<evidence type="ECO:0000313" key="3">
    <source>
        <dbReference type="Proteomes" id="UP001469365"/>
    </source>
</evidence>
<reference evidence="2 3" key="1">
    <citation type="submission" date="2024-04" db="EMBL/GenBank/DDBJ databases">
        <title>draft genome sequnece of Paenibacillus filicis.</title>
        <authorList>
            <person name="Kim D.-U."/>
        </authorList>
    </citation>
    <scope>NUCLEOTIDE SEQUENCE [LARGE SCALE GENOMIC DNA]</scope>
    <source>
        <strain evidence="2 3">KACC14197</strain>
    </source>
</reference>
<dbReference type="RefSeq" id="WP_341418247.1">
    <property type="nucleotide sequence ID" value="NZ_JBBPCC010000018.1"/>
</dbReference>
<dbReference type="CDD" id="cd00438">
    <property type="entry name" value="cupin_RmlC"/>
    <property type="match status" value="1"/>
</dbReference>
<dbReference type="SUPFAM" id="SSF51182">
    <property type="entry name" value="RmlC-like cupins"/>
    <property type="match status" value="1"/>
</dbReference>
<sequence length="182" mass="20248">MNIISTKLDGVFIIEPPVFGDNRGFFLESYNAAKFEQAGLHFSFVQDNHSLSVEAGIIRGLHYQLQPKAQTKLVRVAAGAIYDVAVDIRQSSPSFGKWVGVILSASNKRQLLVPKGFAHGFCTLVPNTEVLYKVDELYSPEHDRGIAWNDHELAIDWPTQTPILSIKDGTHPALKDAKELFE</sequence>